<dbReference type="GO" id="GO:0022857">
    <property type="term" value="F:transmembrane transporter activity"/>
    <property type="evidence" value="ECO:0007669"/>
    <property type="project" value="InterPro"/>
</dbReference>
<keyword evidence="3 4" id="KW-0472">Membrane</keyword>
<evidence type="ECO:0000259" key="5">
    <source>
        <dbReference type="PROSITE" id="PS50850"/>
    </source>
</evidence>
<feature type="transmembrane region" description="Helical" evidence="4">
    <location>
        <begin position="396"/>
        <end position="414"/>
    </location>
</feature>
<feature type="transmembrane region" description="Helical" evidence="4">
    <location>
        <begin position="115"/>
        <end position="135"/>
    </location>
</feature>
<name>B8KTW8_9GAMM</name>
<keyword evidence="7" id="KW-1185">Reference proteome</keyword>
<protein>
    <recommendedName>
        <fullName evidence="5">Major facilitator superfamily (MFS) profile domain-containing protein</fullName>
    </recommendedName>
</protein>
<feature type="transmembrane region" description="Helical" evidence="4">
    <location>
        <begin position="89"/>
        <end position="109"/>
    </location>
</feature>
<dbReference type="OrthoDB" id="3199327at2"/>
<dbReference type="PANTHER" id="PTHR11360">
    <property type="entry name" value="MONOCARBOXYLATE TRANSPORTER"/>
    <property type="match status" value="1"/>
</dbReference>
<feature type="transmembrane region" description="Helical" evidence="4">
    <location>
        <begin position="240"/>
        <end position="258"/>
    </location>
</feature>
<dbReference type="InterPro" id="IPR020846">
    <property type="entry name" value="MFS_dom"/>
</dbReference>
<feature type="transmembrane region" description="Helical" evidence="4">
    <location>
        <begin position="328"/>
        <end position="352"/>
    </location>
</feature>
<organism evidence="6 7">
    <name type="scientific">Luminiphilus syltensis NOR5-1B</name>
    <dbReference type="NCBI Taxonomy" id="565045"/>
    <lineage>
        <taxon>Bacteria</taxon>
        <taxon>Pseudomonadati</taxon>
        <taxon>Pseudomonadota</taxon>
        <taxon>Gammaproteobacteria</taxon>
        <taxon>Cellvibrionales</taxon>
        <taxon>Halieaceae</taxon>
        <taxon>Luminiphilus</taxon>
    </lineage>
</organism>
<evidence type="ECO:0000313" key="7">
    <source>
        <dbReference type="Proteomes" id="UP000004699"/>
    </source>
</evidence>
<dbReference type="Proteomes" id="UP000004699">
    <property type="component" value="Unassembled WGS sequence"/>
</dbReference>
<evidence type="ECO:0000313" key="6">
    <source>
        <dbReference type="EMBL" id="EED34827.1"/>
    </source>
</evidence>
<feature type="domain" description="Major facilitator superfamily (MFS) profile" evidence="5">
    <location>
        <begin position="21"/>
        <end position="420"/>
    </location>
</feature>
<feature type="transmembrane region" description="Helical" evidence="4">
    <location>
        <begin position="20"/>
        <end position="42"/>
    </location>
</feature>
<dbReference type="Gene3D" id="1.20.1250.20">
    <property type="entry name" value="MFS general substrate transporter like domains"/>
    <property type="match status" value="2"/>
</dbReference>
<dbReference type="RefSeq" id="WP_009019575.1">
    <property type="nucleotide sequence ID" value="NZ_DS999411.1"/>
</dbReference>
<feature type="transmembrane region" description="Helical" evidence="4">
    <location>
        <begin position="270"/>
        <end position="289"/>
    </location>
</feature>
<keyword evidence="2 4" id="KW-1133">Transmembrane helix</keyword>
<dbReference type="InterPro" id="IPR011701">
    <property type="entry name" value="MFS"/>
</dbReference>
<feature type="transmembrane region" description="Helical" evidence="4">
    <location>
        <begin position="62"/>
        <end position="82"/>
    </location>
</feature>
<evidence type="ECO:0000256" key="4">
    <source>
        <dbReference type="SAM" id="Phobius"/>
    </source>
</evidence>
<sequence>MAGELRFVPDSWYQKPIFGLPVLAAGFMGMFGNVGPLIYASFAFIVQDLQRTTDWARSDLTLAISFLTFFTAVAQPGFGAIVDRFGVRWPTAISLLLMAAILATIPIFATEVWHLWLGFALAAVLGVANNTMSFIRLAAAWFDRKRGLMIGIVASATGLGLAILPRITAEVINEFGWKGGFVWYGIYIAFVTVPVVVLFARDHPRDLGLLPDGDPTTEDNIDTHQPLSGITLAQALRTRVFWVLAAGILLASFALWGITNQLALLLGDRGMSAVDAAQVATALGLSMAASRLIIGWTLDRVFAPLVAMVIFLGSAAGFWLLATGGTGWGVYFAAALLGTGLGAEIELIGFMVSRYFGLRAFGAIYGSVFVGFLVGTAGGPYLLSKAQELLGTYDEALFIMVGVMVLVALMFVTMGRYDRYHDLFEAERHPNEKAEAP</sequence>
<dbReference type="Pfam" id="PF07690">
    <property type="entry name" value="MFS_1"/>
    <property type="match status" value="1"/>
</dbReference>
<feature type="transmembrane region" description="Helical" evidence="4">
    <location>
        <begin position="301"/>
        <end position="322"/>
    </location>
</feature>
<dbReference type="PROSITE" id="PS50850">
    <property type="entry name" value="MFS"/>
    <property type="match status" value="1"/>
</dbReference>
<evidence type="ECO:0000256" key="3">
    <source>
        <dbReference type="ARBA" id="ARBA00023136"/>
    </source>
</evidence>
<dbReference type="SUPFAM" id="SSF103473">
    <property type="entry name" value="MFS general substrate transporter"/>
    <property type="match status" value="1"/>
</dbReference>
<gene>
    <name evidence="6" type="ORF">NOR51B_766</name>
</gene>
<evidence type="ECO:0000256" key="1">
    <source>
        <dbReference type="ARBA" id="ARBA00022692"/>
    </source>
</evidence>
<reference evidence="7" key="1">
    <citation type="journal article" date="2013" name="BMC Microbiol.">
        <title>Taxonomy and evolution of bacteriochlorophyll a-containing members of the OM60/NOR5 clade of marine gammaproteobacteria: description of Luminiphilus syltensis gen. nov., sp. nov., reclassification of Haliea rubra as Pseudohaliea rubra gen. nov., comb. nov., and emendation of Chromatocurvus halotolerans.</title>
        <authorList>
            <person name="Spring S."/>
            <person name="Riedel T."/>
            <person name="Sproer C."/>
            <person name="Yan S."/>
            <person name="Harder J."/>
            <person name="Fuchs B.M."/>
        </authorList>
    </citation>
    <scope>NUCLEOTIDE SEQUENCE [LARGE SCALE GENOMIC DNA]</scope>
    <source>
        <strain evidence="7">NOR51-B</strain>
    </source>
</reference>
<feature type="transmembrane region" description="Helical" evidence="4">
    <location>
        <begin position="181"/>
        <end position="200"/>
    </location>
</feature>
<accession>B8KTW8</accession>
<dbReference type="InterPro" id="IPR036259">
    <property type="entry name" value="MFS_trans_sf"/>
</dbReference>
<dbReference type="InterPro" id="IPR050327">
    <property type="entry name" value="Proton-linked_MCT"/>
</dbReference>
<dbReference type="STRING" id="565045.NOR51B_766"/>
<feature type="transmembrane region" description="Helical" evidence="4">
    <location>
        <begin position="364"/>
        <end position="384"/>
    </location>
</feature>
<dbReference type="HOGENOM" id="CLU_001265_59_9_6"/>
<feature type="transmembrane region" description="Helical" evidence="4">
    <location>
        <begin position="147"/>
        <end position="169"/>
    </location>
</feature>
<dbReference type="EMBL" id="DS999411">
    <property type="protein sequence ID" value="EED34827.1"/>
    <property type="molecule type" value="Genomic_DNA"/>
</dbReference>
<dbReference type="CDD" id="cd17355">
    <property type="entry name" value="MFS_YcxA_like"/>
    <property type="match status" value="1"/>
</dbReference>
<dbReference type="AlphaFoldDB" id="B8KTW8"/>
<proteinExistence type="predicted"/>
<evidence type="ECO:0000256" key="2">
    <source>
        <dbReference type="ARBA" id="ARBA00022989"/>
    </source>
</evidence>
<keyword evidence="1 4" id="KW-0812">Transmembrane</keyword>
<dbReference type="eggNOG" id="COG2807">
    <property type="taxonomic scope" value="Bacteria"/>
</dbReference>